<protein>
    <submittedName>
        <fullName evidence="1">Uncharacterized protein</fullName>
    </submittedName>
</protein>
<dbReference type="EMBL" id="BTSY01000001">
    <property type="protein sequence ID" value="GMT10331.1"/>
    <property type="molecule type" value="Genomic_DNA"/>
</dbReference>
<accession>A0AAV5UTA8</accession>
<keyword evidence="2" id="KW-1185">Reference proteome</keyword>
<comment type="caution">
    <text evidence="1">The sequence shown here is derived from an EMBL/GenBank/DDBJ whole genome shotgun (WGS) entry which is preliminary data.</text>
</comment>
<evidence type="ECO:0000313" key="2">
    <source>
        <dbReference type="Proteomes" id="UP001432322"/>
    </source>
</evidence>
<proteinExistence type="predicted"/>
<organism evidence="1 2">
    <name type="scientific">Pristionchus fissidentatus</name>
    <dbReference type="NCBI Taxonomy" id="1538716"/>
    <lineage>
        <taxon>Eukaryota</taxon>
        <taxon>Metazoa</taxon>
        <taxon>Ecdysozoa</taxon>
        <taxon>Nematoda</taxon>
        <taxon>Chromadorea</taxon>
        <taxon>Rhabditida</taxon>
        <taxon>Rhabditina</taxon>
        <taxon>Diplogasteromorpha</taxon>
        <taxon>Diplogasteroidea</taxon>
        <taxon>Neodiplogasteridae</taxon>
        <taxon>Pristionchus</taxon>
    </lineage>
</organism>
<dbReference type="Proteomes" id="UP001432322">
    <property type="component" value="Unassembled WGS sequence"/>
</dbReference>
<dbReference type="AlphaFoldDB" id="A0AAV5UTA8"/>
<gene>
    <name evidence="1" type="ORF">PFISCL1PPCAC_1628</name>
</gene>
<name>A0AAV5UTA8_9BILA</name>
<sequence length="143" mass="16347">MQVHYVSVEISIPRKNLLDQLVLNSHSSRLSFCNLFAEARTKRIAVPLSDQNVHSEDFIIVLIDLLPQLRHFDLKLICTKTPFIFSSASSYACLRSIVLSSRQVEFAIIYSGHPECIHSLWPCLSGRWFCRSADGLEVIQRGW</sequence>
<reference evidence="1" key="1">
    <citation type="submission" date="2023-10" db="EMBL/GenBank/DDBJ databases">
        <title>Genome assembly of Pristionchus species.</title>
        <authorList>
            <person name="Yoshida K."/>
            <person name="Sommer R.J."/>
        </authorList>
    </citation>
    <scope>NUCLEOTIDE SEQUENCE</scope>
    <source>
        <strain evidence="1">RS5133</strain>
    </source>
</reference>
<evidence type="ECO:0000313" key="1">
    <source>
        <dbReference type="EMBL" id="GMT10331.1"/>
    </source>
</evidence>